<evidence type="ECO:0000256" key="3">
    <source>
        <dbReference type="ARBA" id="ARBA00023052"/>
    </source>
</evidence>
<accession>A0A0K2W3R0</accession>
<dbReference type="InterPro" id="IPR033248">
    <property type="entry name" value="Transketolase_C"/>
</dbReference>
<keyword evidence="2 5" id="KW-0560">Oxidoreductase</keyword>
<dbReference type="GO" id="GO:0016491">
    <property type="term" value="F:oxidoreductase activity"/>
    <property type="evidence" value="ECO:0007669"/>
    <property type="project" value="UniProtKB-KW"/>
</dbReference>
<gene>
    <name evidence="5" type="primary">acoB</name>
    <name evidence="5" type="ORF">MPL1032_30208</name>
</gene>
<name>A0A0K2W3R0_MESPL</name>
<dbReference type="Gene3D" id="3.40.50.970">
    <property type="match status" value="1"/>
</dbReference>
<organism evidence="5 6">
    <name type="scientific">Mesorhizobium plurifarium</name>
    <dbReference type="NCBI Taxonomy" id="69974"/>
    <lineage>
        <taxon>Bacteria</taxon>
        <taxon>Pseudomonadati</taxon>
        <taxon>Pseudomonadota</taxon>
        <taxon>Alphaproteobacteria</taxon>
        <taxon>Hyphomicrobiales</taxon>
        <taxon>Phyllobacteriaceae</taxon>
        <taxon>Mesorhizobium</taxon>
    </lineage>
</organism>
<feature type="domain" description="Transketolase-like pyrimidine-binding" evidence="4">
    <location>
        <begin position="4"/>
        <end position="179"/>
    </location>
</feature>
<evidence type="ECO:0000256" key="2">
    <source>
        <dbReference type="ARBA" id="ARBA00023002"/>
    </source>
</evidence>
<dbReference type="SUPFAM" id="SSF52518">
    <property type="entry name" value="Thiamin diphosphate-binding fold (THDP-binding)"/>
    <property type="match status" value="1"/>
</dbReference>
<dbReference type="CDD" id="cd07036">
    <property type="entry name" value="TPP_PYR_E1-PDHc-beta_like"/>
    <property type="match status" value="1"/>
</dbReference>
<protein>
    <submittedName>
        <fullName evidence="5">Acetoin:2,6-dichlorophenolindophenol oxidoreductase subunit beta</fullName>
        <ecNumber evidence="5">1.1.1.-</ecNumber>
    </submittedName>
</protein>
<reference evidence="6" key="1">
    <citation type="submission" date="2014-08" db="EMBL/GenBank/DDBJ databases">
        <authorList>
            <person name="Edwards T."/>
        </authorList>
    </citation>
    <scope>NUCLEOTIDE SEQUENCE [LARGE SCALE GENOMIC DNA]</scope>
</reference>
<dbReference type="AlphaFoldDB" id="A0A0K2W3R0"/>
<dbReference type="EC" id="1.1.1.-" evidence="5"/>
<evidence type="ECO:0000259" key="4">
    <source>
        <dbReference type="SMART" id="SM00861"/>
    </source>
</evidence>
<dbReference type="Proteomes" id="UP000182888">
    <property type="component" value="Unassembled WGS sequence"/>
</dbReference>
<comment type="cofactor">
    <cofactor evidence="1">
        <name>thiamine diphosphate</name>
        <dbReference type="ChEBI" id="CHEBI:58937"/>
    </cofactor>
</comment>
<keyword evidence="3" id="KW-0786">Thiamine pyrophosphate</keyword>
<evidence type="ECO:0000313" key="5">
    <source>
        <dbReference type="EMBL" id="CDX60357.1"/>
    </source>
</evidence>
<dbReference type="InterPro" id="IPR009014">
    <property type="entry name" value="Transketo_C/PFOR_II"/>
</dbReference>
<dbReference type="PANTHER" id="PTHR43257">
    <property type="entry name" value="PYRUVATE DEHYDROGENASE E1 COMPONENT BETA SUBUNIT"/>
    <property type="match status" value="1"/>
</dbReference>
<dbReference type="InterPro" id="IPR029061">
    <property type="entry name" value="THDP-binding"/>
</dbReference>
<dbReference type="PANTHER" id="PTHR43257:SF2">
    <property type="entry name" value="PYRUVATE DEHYDROGENASE E1 COMPONENT SUBUNIT BETA"/>
    <property type="match status" value="1"/>
</dbReference>
<dbReference type="FunFam" id="3.40.50.970:FF:000001">
    <property type="entry name" value="Pyruvate dehydrogenase E1 beta subunit"/>
    <property type="match status" value="1"/>
</dbReference>
<dbReference type="Gene3D" id="3.40.50.920">
    <property type="match status" value="1"/>
</dbReference>
<dbReference type="Pfam" id="PF02780">
    <property type="entry name" value="Transketolase_C"/>
    <property type="match status" value="1"/>
</dbReference>
<proteinExistence type="predicted"/>
<dbReference type="InterPro" id="IPR005475">
    <property type="entry name" value="Transketolase-like_Pyr-bd"/>
</dbReference>
<dbReference type="SMART" id="SM00861">
    <property type="entry name" value="Transket_pyr"/>
    <property type="match status" value="1"/>
</dbReference>
<dbReference type="EMBL" id="CCND01000023">
    <property type="protein sequence ID" value="CDX60357.1"/>
    <property type="molecule type" value="Genomic_DNA"/>
</dbReference>
<dbReference type="Pfam" id="PF02779">
    <property type="entry name" value="Transket_pyr"/>
    <property type="match status" value="1"/>
</dbReference>
<dbReference type="SUPFAM" id="SSF52922">
    <property type="entry name" value="TK C-terminal domain-like"/>
    <property type="match status" value="1"/>
</dbReference>
<evidence type="ECO:0000313" key="6">
    <source>
        <dbReference type="Proteomes" id="UP000182888"/>
    </source>
</evidence>
<sequence>MAKIWVRQAVLRALDDAMKEDPGVIVMGEDVAAAGGPFKVTEGLLAEHGPGRVIDTPISEMGFLGAAVGAAVCGLKPVVEIMFIEFIGVALDQLSTQAATMRYLSRGRLTTPLVVRASAGAGQGFGCQHSQMLDHWFRGTPGLKVCVTSNARTTYGLLRSAIEDPDPVVVLEPRILYSEREEFEHDPAYRIPLGQAEIVRPGADVTVVTCGALVRTALEAAASSRANIEVIDLLTLWPWDRKTVAESVARTGRLVTVEESTAAAGWGADIVSTIAAEHFGKLKAAPHRITLPDAPVPYSGVLETRYLPSATYIAEQVDALVSTNQPPLPWWRNAA</sequence>
<evidence type="ECO:0000256" key="1">
    <source>
        <dbReference type="ARBA" id="ARBA00001964"/>
    </source>
</evidence>